<dbReference type="VEuPathDB" id="FungiDB:PABG_02135"/>
<dbReference type="AlphaFoldDB" id="A0A1D2J952"/>
<protein>
    <recommendedName>
        <fullName evidence="3">DUF7820 domain-containing protein</fullName>
    </recommendedName>
</protein>
<evidence type="ECO:0000313" key="4">
    <source>
        <dbReference type="EMBL" id="ODH20387.1"/>
    </source>
</evidence>
<dbReference type="Proteomes" id="UP000242814">
    <property type="component" value="Unassembled WGS sequence"/>
</dbReference>
<dbReference type="Pfam" id="PF25130">
    <property type="entry name" value="DUF7820"/>
    <property type="match status" value="1"/>
</dbReference>
<dbReference type="PANTHER" id="PTHR42078">
    <property type="entry name" value="GLUCAN 1, 4-ALPHA-GLUCOSIDASE"/>
    <property type="match status" value="1"/>
</dbReference>
<feature type="compositionally biased region" description="Polar residues" evidence="1">
    <location>
        <begin position="127"/>
        <end position="149"/>
    </location>
</feature>
<feature type="compositionally biased region" description="Basic and acidic residues" evidence="1">
    <location>
        <begin position="648"/>
        <end position="660"/>
    </location>
</feature>
<proteinExistence type="predicted"/>
<evidence type="ECO:0000256" key="2">
    <source>
        <dbReference type="SAM" id="Phobius"/>
    </source>
</evidence>
<feature type="region of interest" description="Disordered" evidence="1">
    <location>
        <begin position="1"/>
        <end position="229"/>
    </location>
</feature>
<evidence type="ECO:0000313" key="5">
    <source>
        <dbReference type="Proteomes" id="UP000242814"/>
    </source>
</evidence>
<name>A0A1D2J952_PARBR</name>
<dbReference type="EMBL" id="LZYO01000283">
    <property type="protein sequence ID" value="ODH20387.1"/>
    <property type="molecule type" value="Genomic_DNA"/>
</dbReference>
<dbReference type="InterPro" id="IPR056722">
    <property type="entry name" value="DUF7820"/>
</dbReference>
<comment type="caution">
    <text evidence="4">The sequence shown here is derived from an EMBL/GenBank/DDBJ whole genome shotgun (WGS) entry which is preliminary data.</text>
</comment>
<feature type="compositionally biased region" description="Polar residues" evidence="1">
    <location>
        <begin position="30"/>
        <end position="41"/>
    </location>
</feature>
<feature type="compositionally biased region" description="Basic residues" evidence="1">
    <location>
        <begin position="638"/>
        <end position="647"/>
    </location>
</feature>
<accession>A0A1D2J952</accession>
<keyword evidence="2" id="KW-0812">Transmembrane</keyword>
<gene>
    <name evidence="4" type="ORF">ACO22_05898</name>
</gene>
<evidence type="ECO:0000259" key="3">
    <source>
        <dbReference type="Pfam" id="PF25130"/>
    </source>
</evidence>
<feature type="domain" description="DUF7820" evidence="3">
    <location>
        <begin position="424"/>
        <end position="742"/>
    </location>
</feature>
<reference evidence="4 5" key="1">
    <citation type="submission" date="2016-06" db="EMBL/GenBank/DDBJ databases">
        <authorList>
            <person name="Kjaerup R.B."/>
            <person name="Dalgaard T.S."/>
            <person name="Juul-Madsen H.R."/>
        </authorList>
    </citation>
    <scope>NUCLEOTIDE SEQUENCE [LARGE SCALE GENOMIC DNA]</scope>
    <source>
        <strain evidence="4 5">Pb300</strain>
    </source>
</reference>
<feature type="transmembrane region" description="Helical" evidence="2">
    <location>
        <begin position="370"/>
        <end position="394"/>
    </location>
</feature>
<dbReference type="VEuPathDB" id="FungiDB:PADG_00535"/>
<keyword evidence="2" id="KW-1133">Transmembrane helix</keyword>
<feature type="region of interest" description="Disordered" evidence="1">
    <location>
        <begin position="320"/>
        <end position="351"/>
    </location>
</feature>
<keyword evidence="2" id="KW-0472">Membrane</keyword>
<feature type="region of interest" description="Disordered" evidence="1">
    <location>
        <begin position="279"/>
        <end position="308"/>
    </location>
</feature>
<evidence type="ECO:0000256" key="1">
    <source>
        <dbReference type="SAM" id="MobiDB-lite"/>
    </source>
</evidence>
<feature type="compositionally biased region" description="Low complexity" evidence="1">
    <location>
        <begin position="150"/>
        <end position="172"/>
    </location>
</feature>
<organism evidence="4 5">
    <name type="scientific">Paracoccidioides brasiliensis</name>
    <dbReference type="NCBI Taxonomy" id="121759"/>
    <lineage>
        <taxon>Eukaryota</taxon>
        <taxon>Fungi</taxon>
        <taxon>Dikarya</taxon>
        <taxon>Ascomycota</taxon>
        <taxon>Pezizomycotina</taxon>
        <taxon>Eurotiomycetes</taxon>
        <taxon>Eurotiomycetidae</taxon>
        <taxon>Onygenales</taxon>
        <taxon>Ajellomycetaceae</taxon>
        <taxon>Paracoccidioides</taxon>
    </lineage>
</organism>
<dbReference type="PANTHER" id="PTHR42078:SF1">
    <property type="entry name" value="GLUCAN 1, 4-ALPHA-GLUCOSIDASE"/>
    <property type="match status" value="1"/>
</dbReference>
<sequence length="744" mass="80552">MSGLALSPSPEEIHNTSPPSRPPRPRSPLSAGQHSTEQSPATDVFGDAFSLEPLDSFGNPDLLLNRHEQPDHSSSSSSSTLEDEHGGLSLYQSPFRDSVASLQVQMSQRSDSPQPESDPPQPEQPSLNRMSNASNVSNNAITSSVTRQLSSASSTSHPPSSVAHRSISISSRFSMPRALSPYTGQTRPTHPYAMYPQATGLGRSTSNSSTSTVRPVERTDVDSVPPQHPYSLYPQNTVPEEEDVEAHSIPVGFPGHGQAFQPQNQTADEVGDIVSPDGHAEQLPPYTRYPDGLPQKFGAHEYSSTSPEEVLVTMPVPTESGVSSRTLLDENGPEQEGAASSQPQADDPSGTIKETLMEKGKRRVCCNVQIWTIVLMAIVVLIGAVIGGIVGGVVGNKRGERAGGASVSSALGTTRPTSVFVTVTATTILDAAHLTATPSLLPIPTGKFNIPASSLYRSSSSCVTDADLATSWQCMAQGSFPCLLTEESDGSKNLQLESYRRSGSFVYGAQAPSLVDTVFDLKLMLDKTEPELGPALFFFTPFDKLVIIPESNFPQVPSGQAVNGPQLLRRAQETVPLMSKPSDRPYFCWWNSTYLELFIYVNQPIKHSMTMGSSTDPNYSAFSHTATTLATATPAPSKGHRSLHQRSSHLEPRGDPPMEYPRRIKLEEKRSSVDGIPPYCEQMQVMDDGSISGPLGSRVPVDETETTLSSKAKFDVLSRKQSLLEEIRKDYDENKVCVCQWSHR</sequence>
<feature type="region of interest" description="Disordered" evidence="1">
    <location>
        <begin position="632"/>
        <end position="660"/>
    </location>
</feature>